<dbReference type="InterPro" id="IPR051122">
    <property type="entry name" value="SDR_DHRS6-like"/>
</dbReference>
<dbReference type="InterPro" id="IPR020904">
    <property type="entry name" value="Sc_DH/Rdtase_CS"/>
</dbReference>
<dbReference type="FunFam" id="3.40.50.720:FF:000084">
    <property type="entry name" value="Short-chain dehydrogenase reductase"/>
    <property type="match status" value="1"/>
</dbReference>
<evidence type="ECO:0000313" key="5">
    <source>
        <dbReference type="EMBL" id="SBW10946.1"/>
    </source>
</evidence>
<reference evidence="5" key="1">
    <citation type="submission" date="2016-04" db="EMBL/GenBank/DDBJ databases">
        <authorList>
            <person name="Evans L.H."/>
            <person name="Alamgir A."/>
            <person name="Owens N."/>
            <person name="Weber N.D."/>
            <person name="Virtaneva K."/>
            <person name="Barbian K."/>
            <person name="Babar A."/>
            <person name="Rosenke K."/>
        </authorList>
    </citation>
    <scope>NUCLEOTIDE SEQUENCE</scope>
    <source>
        <strain evidence="5">86</strain>
    </source>
</reference>
<evidence type="ECO:0000259" key="4">
    <source>
        <dbReference type="SMART" id="SM00822"/>
    </source>
</evidence>
<dbReference type="Pfam" id="PF13561">
    <property type="entry name" value="adh_short_C2"/>
    <property type="match status" value="1"/>
</dbReference>
<dbReference type="Gene3D" id="3.40.50.720">
    <property type="entry name" value="NAD(P)-binding Rossmann-like Domain"/>
    <property type="match status" value="1"/>
</dbReference>
<dbReference type="AlphaFoldDB" id="A0A212KGT4"/>
<proteinExistence type="inferred from homology"/>
<comment type="similarity">
    <text evidence="1">Belongs to the short-chain dehydrogenases/reductases (SDR) family.</text>
</comment>
<dbReference type="PROSITE" id="PS00061">
    <property type="entry name" value="ADH_SHORT"/>
    <property type="match status" value="1"/>
</dbReference>
<dbReference type="InterPro" id="IPR002347">
    <property type="entry name" value="SDR_fam"/>
</dbReference>
<accession>A0A212KGT4</accession>
<feature type="domain" description="Ketoreductase" evidence="4">
    <location>
        <begin position="10"/>
        <end position="198"/>
    </location>
</feature>
<keyword evidence="3" id="KW-0520">NAD</keyword>
<gene>
    <name evidence="5" type="ORF">KL86APRO_20029</name>
</gene>
<dbReference type="GO" id="GO:0016491">
    <property type="term" value="F:oxidoreductase activity"/>
    <property type="evidence" value="ECO:0007669"/>
    <property type="project" value="UniProtKB-KW"/>
</dbReference>
<dbReference type="CDD" id="cd05233">
    <property type="entry name" value="SDR_c"/>
    <property type="match status" value="1"/>
</dbReference>
<protein>
    <submittedName>
        <fullName evidence="5">2-keto-3-deoxy-L-fuconate dehydrogenase</fullName>
        <ecNumber evidence="5">1.1.1.-</ecNumber>
    </submittedName>
</protein>
<dbReference type="PRINTS" id="PR00080">
    <property type="entry name" value="SDRFAMILY"/>
</dbReference>
<evidence type="ECO:0000256" key="3">
    <source>
        <dbReference type="ARBA" id="ARBA00023027"/>
    </source>
</evidence>
<organism evidence="5">
    <name type="scientific">uncultured Alphaproteobacteria bacterium</name>
    <dbReference type="NCBI Taxonomy" id="91750"/>
    <lineage>
        <taxon>Bacteria</taxon>
        <taxon>Pseudomonadati</taxon>
        <taxon>Pseudomonadota</taxon>
        <taxon>Alphaproteobacteria</taxon>
        <taxon>environmental samples</taxon>
    </lineage>
</organism>
<dbReference type="EC" id="1.1.1.-" evidence="5"/>
<dbReference type="PANTHER" id="PTHR43477">
    <property type="entry name" value="DIHYDROANTICAPSIN 7-DEHYDROGENASE"/>
    <property type="match status" value="1"/>
</dbReference>
<evidence type="ECO:0000256" key="2">
    <source>
        <dbReference type="ARBA" id="ARBA00023002"/>
    </source>
</evidence>
<keyword evidence="2 5" id="KW-0560">Oxidoreductase</keyword>
<dbReference type="InterPro" id="IPR036291">
    <property type="entry name" value="NAD(P)-bd_dom_sf"/>
</dbReference>
<dbReference type="SUPFAM" id="SSF51735">
    <property type="entry name" value="NAD(P)-binding Rossmann-fold domains"/>
    <property type="match status" value="1"/>
</dbReference>
<dbReference type="SMART" id="SM00822">
    <property type="entry name" value="PKS_KR"/>
    <property type="match status" value="1"/>
</dbReference>
<dbReference type="PANTHER" id="PTHR43477:SF4">
    <property type="entry name" value="DEHYDROGENASE_REDUCTASE SDR FAMILY MEMBER 6"/>
    <property type="match status" value="1"/>
</dbReference>
<evidence type="ECO:0000256" key="1">
    <source>
        <dbReference type="ARBA" id="ARBA00006484"/>
    </source>
</evidence>
<dbReference type="PRINTS" id="PR00081">
    <property type="entry name" value="GDHRDH"/>
</dbReference>
<dbReference type="EMBL" id="FLUO01000002">
    <property type="protein sequence ID" value="SBW10946.1"/>
    <property type="molecule type" value="Genomic_DNA"/>
</dbReference>
<sequence length="260" mass="26861">MDGGMRMAGRTALITGAARGIGRAIAAALAAEGARVIVSDRDGDAAAAHGLAGEIRAEALDITDAARLEALARDLAADGWTPDVLVNNAAAITVGDLLHTTPEALRAVLAVNVEGTFAVTRAFLPAMIAGGGGTILNLASLAGIHGMRERFAYGATKAAIVQMTRAIAVDYVAHGIRANCICPARVRTAFVEDYVRQYYPDRAESYLEALRRYQPIGRMVEPEEVAAMALYLCAPESVAVTGGVFVIDGGVTAGDGPGAP</sequence>
<dbReference type="InterPro" id="IPR057326">
    <property type="entry name" value="KR_dom"/>
</dbReference>
<name>A0A212KGT4_9PROT</name>